<evidence type="ECO:0000259" key="6">
    <source>
        <dbReference type="PROSITE" id="PS50144"/>
    </source>
</evidence>
<dbReference type="Gene3D" id="2.60.210.10">
    <property type="entry name" value="Apoptosis, Tumor Necrosis Factor Receptor Associated Protein 2, Chain A"/>
    <property type="match status" value="1"/>
</dbReference>
<keyword evidence="4" id="KW-0175">Coiled coil</keyword>
<evidence type="ECO:0000256" key="1">
    <source>
        <dbReference type="ARBA" id="ARBA00022499"/>
    </source>
</evidence>
<keyword evidence="1" id="KW-1017">Isopeptide bond</keyword>
<dbReference type="GO" id="GO:0043122">
    <property type="term" value="P:regulation of canonical NF-kappaB signal transduction"/>
    <property type="evidence" value="ECO:0007669"/>
    <property type="project" value="TreeGrafter"/>
</dbReference>
<dbReference type="SUPFAM" id="SSF49599">
    <property type="entry name" value="TRAF domain-like"/>
    <property type="match status" value="1"/>
</dbReference>
<evidence type="ECO:0000313" key="7">
    <source>
        <dbReference type="EMBL" id="CAF0981299.1"/>
    </source>
</evidence>
<dbReference type="InterPro" id="IPR008974">
    <property type="entry name" value="TRAF-like"/>
</dbReference>
<gene>
    <name evidence="7" type="ORF">OVA965_LOCUS13602</name>
    <name evidence="8" type="ORF">TMI583_LOCUS13605</name>
</gene>
<dbReference type="Proteomes" id="UP000677228">
    <property type="component" value="Unassembled WGS sequence"/>
</dbReference>
<dbReference type="FunFam" id="2.60.210.10:FF:000001">
    <property type="entry name" value="TNF receptor-associated factor"/>
    <property type="match status" value="1"/>
</dbReference>
<organism evidence="7 9">
    <name type="scientific">Didymodactylos carnosus</name>
    <dbReference type="NCBI Taxonomy" id="1234261"/>
    <lineage>
        <taxon>Eukaryota</taxon>
        <taxon>Metazoa</taxon>
        <taxon>Spiralia</taxon>
        <taxon>Gnathifera</taxon>
        <taxon>Rotifera</taxon>
        <taxon>Eurotatoria</taxon>
        <taxon>Bdelloidea</taxon>
        <taxon>Philodinida</taxon>
        <taxon>Philodinidae</taxon>
        <taxon>Didymodactylos</taxon>
    </lineage>
</organism>
<dbReference type="InterPro" id="IPR002083">
    <property type="entry name" value="MATH/TRAF_dom"/>
</dbReference>
<feature type="domain" description="MATH" evidence="6">
    <location>
        <begin position="206"/>
        <end position="353"/>
    </location>
</feature>
<dbReference type="GO" id="GO:0005164">
    <property type="term" value="F:tumor necrosis factor receptor binding"/>
    <property type="evidence" value="ECO:0007669"/>
    <property type="project" value="TreeGrafter"/>
</dbReference>
<feature type="region of interest" description="Disordered" evidence="5">
    <location>
        <begin position="385"/>
        <end position="405"/>
    </location>
</feature>
<evidence type="ECO:0000256" key="2">
    <source>
        <dbReference type="ARBA" id="ARBA00022703"/>
    </source>
</evidence>
<dbReference type="PROSITE" id="PS50144">
    <property type="entry name" value="MATH"/>
    <property type="match status" value="1"/>
</dbReference>
<dbReference type="SMART" id="SM00061">
    <property type="entry name" value="MATH"/>
    <property type="match status" value="1"/>
</dbReference>
<dbReference type="EMBL" id="CAJNOK010005693">
    <property type="protein sequence ID" value="CAF0981299.1"/>
    <property type="molecule type" value="Genomic_DNA"/>
</dbReference>
<name>A0A8S2DU24_9BILA</name>
<evidence type="ECO:0000313" key="8">
    <source>
        <dbReference type="EMBL" id="CAF3751919.1"/>
    </source>
</evidence>
<dbReference type="GO" id="GO:0006915">
    <property type="term" value="P:apoptotic process"/>
    <property type="evidence" value="ECO:0007669"/>
    <property type="project" value="UniProtKB-KW"/>
</dbReference>
<dbReference type="Proteomes" id="UP000682733">
    <property type="component" value="Unassembled WGS sequence"/>
</dbReference>
<comment type="caution">
    <text evidence="7">The sequence shown here is derived from an EMBL/GenBank/DDBJ whole genome shotgun (WGS) entry which is preliminary data.</text>
</comment>
<dbReference type="PANTHER" id="PTHR10131">
    <property type="entry name" value="TNF RECEPTOR ASSOCIATED FACTOR"/>
    <property type="match status" value="1"/>
</dbReference>
<evidence type="ECO:0000256" key="5">
    <source>
        <dbReference type="SAM" id="MobiDB-lite"/>
    </source>
</evidence>
<evidence type="ECO:0000313" key="9">
    <source>
        <dbReference type="Proteomes" id="UP000677228"/>
    </source>
</evidence>
<reference evidence="7" key="1">
    <citation type="submission" date="2021-02" db="EMBL/GenBank/DDBJ databases">
        <authorList>
            <person name="Nowell W R."/>
        </authorList>
    </citation>
    <scope>NUCLEOTIDE SEQUENCE</scope>
</reference>
<dbReference type="InterPro" id="IPR049342">
    <property type="entry name" value="TRAF1-6_MATH_dom"/>
</dbReference>
<dbReference type="PANTHER" id="PTHR10131:SF138">
    <property type="entry name" value="RE66324P"/>
    <property type="match status" value="1"/>
</dbReference>
<dbReference type="GO" id="GO:0009898">
    <property type="term" value="C:cytoplasmic side of plasma membrane"/>
    <property type="evidence" value="ECO:0007669"/>
    <property type="project" value="TreeGrafter"/>
</dbReference>
<dbReference type="CDD" id="cd00270">
    <property type="entry name" value="MATH_TRAF_C"/>
    <property type="match status" value="1"/>
</dbReference>
<evidence type="ECO:0000256" key="3">
    <source>
        <dbReference type="ARBA" id="ARBA00022843"/>
    </source>
</evidence>
<keyword evidence="2" id="KW-0053">Apoptosis</keyword>
<dbReference type="AlphaFoldDB" id="A0A8S2DU24"/>
<dbReference type="Pfam" id="PF21355">
    <property type="entry name" value="TRAF-mep_MATH"/>
    <property type="match status" value="1"/>
</dbReference>
<evidence type="ECO:0000256" key="4">
    <source>
        <dbReference type="ARBA" id="ARBA00023054"/>
    </source>
</evidence>
<keyword evidence="3" id="KW-0832">Ubl conjugation</keyword>
<proteinExistence type="predicted"/>
<feature type="compositionally biased region" description="Polar residues" evidence="5">
    <location>
        <begin position="393"/>
        <end position="405"/>
    </location>
</feature>
<sequence length="405" mass="47101">MPKEQQMHRIKRLRSNEQFEDDPLLQTYDVLDDCEAEKQGCTSEFQKLIRCTSVPLSCYKQIPDCELLQHCLSKQCQKCHMACTHRDITGFHSDDDSNIQITDESIISPSIATNDLYAEYNKLYETLIILTDRIQTLIFDKERLTRELSDLKSYVDFDRQEQLKLKQSEQEQDALINGMQLNQEMLHQNLTDLTHNVKDIESTSYDGIFTWKIKNVAELMMRAQSERQPSIYSPPFYSSSTGYKMCMRAYLNGDGNARRTHLSLFFIVMRGEYDDILKWPFHFKVTFCMFDQSGQQRHIIDSFRPDVKSDSFQIPKTQMNIASGIPKFFLLPMLQQDGNNYVKDDTLFIKCIVDFTNLPKVLLPYSLNLNPGLPADVQNDMIKSETERRRENQLQPSIPISTPCG</sequence>
<dbReference type="EMBL" id="CAJOBA010005699">
    <property type="protein sequence ID" value="CAF3751919.1"/>
    <property type="molecule type" value="Genomic_DNA"/>
</dbReference>
<protein>
    <recommendedName>
        <fullName evidence="6">MATH domain-containing protein</fullName>
    </recommendedName>
</protein>
<accession>A0A8S2DU24</accession>